<gene>
    <name evidence="2" type="ORF">B0H66DRAFT_632240</name>
</gene>
<evidence type="ECO:0008006" key="4">
    <source>
        <dbReference type="Google" id="ProtNLM"/>
    </source>
</evidence>
<dbReference type="EMBL" id="JAUEDM010000008">
    <property type="protein sequence ID" value="KAK3313148.1"/>
    <property type="molecule type" value="Genomic_DNA"/>
</dbReference>
<protein>
    <recommendedName>
        <fullName evidence="4">Membrane-associated protein</fullName>
    </recommendedName>
</protein>
<reference evidence="2" key="1">
    <citation type="journal article" date="2023" name="Mol. Phylogenet. Evol.">
        <title>Genome-scale phylogeny and comparative genomics of the fungal order Sordariales.</title>
        <authorList>
            <person name="Hensen N."/>
            <person name="Bonometti L."/>
            <person name="Westerberg I."/>
            <person name="Brannstrom I.O."/>
            <person name="Guillou S."/>
            <person name="Cros-Aarteil S."/>
            <person name="Calhoun S."/>
            <person name="Haridas S."/>
            <person name="Kuo A."/>
            <person name="Mondo S."/>
            <person name="Pangilinan J."/>
            <person name="Riley R."/>
            <person name="LaButti K."/>
            <person name="Andreopoulos B."/>
            <person name="Lipzen A."/>
            <person name="Chen C."/>
            <person name="Yan M."/>
            <person name="Daum C."/>
            <person name="Ng V."/>
            <person name="Clum A."/>
            <person name="Steindorff A."/>
            <person name="Ohm R.A."/>
            <person name="Martin F."/>
            <person name="Silar P."/>
            <person name="Natvig D.O."/>
            <person name="Lalanne C."/>
            <person name="Gautier V."/>
            <person name="Ament-Velasquez S.L."/>
            <person name="Kruys A."/>
            <person name="Hutchinson M.I."/>
            <person name="Powell A.J."/>
            <person name="Barry K."/>
            <person name="Miller A.N."/>
            <person name="Grigoriev I.V."/>
            <person name="Debuchy R."/>
            <person name="Gladieux P."/>
            <person name="Hiltunen Thoren M."/>
            <person name="Johannesson H."/>
        </authorList>
    </citation>
    <scope>NUCLEOTIDE SEQUENCE</scope>
    <source>
        <strain evidence="2">CBS 118394</strain>
    </source>
</reference>
<keyword evidence="3" id="KW-1185">Reference proteome</keyword>
<keyword evidence="1" id="KW-0732">Signal</keyword>
<evidence type="ECO:0000313" key="2">
    <source>
        <dbReference type="EMBL" id="KAK3313148.1"/>
    </source>
</evidence>
<name>A0AAE0HUI3_9PEZI</name>
<comment type="caution">
    <text evidence="2">The sequence shown here is derived from an EMBL/GenBank/DDBJ whole genome shotgun (WGS) entry which is preliminary data.</text>
</comment>
<proteinExistence type="predicted"/>
<accession>A0AAE0HUI3</accession>
<organism evidence="2 3">
    <name type="scientific">Apodospora peruviana</name>
    <dbReference type="NCBI Taxonomy" id="516989"/>
    <lineage>
        <taxon>Eukaryota</taxon>
        <taxon>Fungi</taxon>
        <taxon>Dikarya</taxon>
        <taxon>Ascomycota</taxon>
        <taxon>Pezizomycotina</taxon>
        <taxon>Sordariomycetes</taxon>
        <taxon>Sordariomycetidae</taxon>
        <taxon>Sordariales</taxon>
        <taxon>Lasiosphaeriaceae</taxon>
        <taxon>Apodospora</taxon>
    </lineage>
</organism>
<dbReference type="AlphaFoldDB" id="A0AAE0HUI3"/>
<feature type="signal peptide" evidence="1">
    <location>
        <begin position="1"/>
        <end position="19"/>
    </location>
</feature>
<reference evidence="2" key="2">
    <citation type="submission" date="2023-06" db="EMBL/GenBank/DDBJ databases">
        <authorList>
            <consortium name="Lawrence Berkeley National Laboratory"/>
            <person name="Haridas S."/>
            <person name="Hensen N."/>
            <person name="Bonometti L."/>
            <person name="Westerberg I."/>
            <person name="Brannstrom I.O."/>
            <person name="Guillou S."/>
            <person name="Cros-Aarteil S."/>
            <person name="Calhoun S."/>
            <person name="Kuo A."/>
            <person name="Mondo S."/>
            <person name="Pangilinan J."/>
            <person name="Riley R."/>
            <person name="Labutti K."/>
            <person name="Andreopoulos B."/>
            <person name="Lipzen A."/>
            <person name="Chen C."/>
            <person name="Yanf M."/>
            <person name="Daum C."/>
            <person name="Ng V."/>
            <person name="Clum A."/>
            <person name="Steindorff A."/>
            <person name="Ohm R."/>
            <person name="Martin F."/>
            <person name="Silar P."/>
            <person name="Natvig D."/>
            <person name="Lalanne C."/>
            <person name="Gautier V."/>
            <person name="Ament-Velasquez S.L."/>
            <person name="Kruys A."/>
            <person name="Hutchinson M.I."/>
            <person name="Powell A.J."/>
            <person name="Barry K."/>
            <person name="Miller A.N."/>
            <person name="Grigoriev I.V."/>
            <person name="Debuchy R."/>
            <person name="Gladieux P."/>
            <person name="Thoren M.H."/>
            <person name="Johannesson H."/>
        </authorList>
    </citation>
    <scope>NUCLEOTIDE SEQUENCE</scope>
    <source>
        <strain evidence="2">CBS 118394</strain>
    </source>
</reference>
<evidence type="ECO:0000313" key="3">
    <source>
        <dbReference type="Proteomes" id="UP001283341"/>
    </source>
</evidence>
<dbReference type="Proteomes" id="UP001283341">
    <property type="component" value="Unassembled WGS sequence"/>
</dbReference>
<sequence length="204" mass="21776">MELATLIVFALCFLQGAASAVVPAQHESSRRTTPHWLMVITNLSASSVQATPYVTYDFNLHAGMFTPAATCHGQILLTGTGAAAKRANSDLLLVSTDWITCAVSGSVSNNSNDITAVAFKWSQVNTSQGSNNSSSSAWQLLVDSNFTITAGANTNSTSSTTYVYQRGTYNISSEDILKGQTYTGPRNMSTNVLAWVCDGRGRCR</sequence>
<evidence type="ECO:0000256" key="1">
    <source>
        <dbReference type="SAM" id="SignalP"/>
    </source>
</evidence>
<feature type="chain" id="PRO_5042100611" description="Membrane-associated protein" evidence="1">
    <location>
        <begin position="20"/>
        <end position="204"/>
    </location>
</feature>